<dbReference type="Proteomes" id="UP001595776">
    <property type="component" value="Unassembled WGS sequence"/>
</dbReference>
<sequence length="165" mass="17510">MTIRFMKKTAIAAAVSAATMFSGAAQAGHDSGLNAWAESAGSSVDKVMTYPVFAARKGDQGYASFRVTVNRAGDVVASDLLQRTDSPLLNSAARRVVERADFPALPADFDGKELTFSLQLNYALAGSAMEQRNLMREGRVTGREIAGNRGPLTASISFERTASAD</sequence>
<keyword evidence="5" id="KW-0732">Signal</keyword>
<dbReference type="SUPFAM" id="SSF74653">
    <property type="entry name" value="TolA/TonB C-terminal domain"/>
    <property type="match status" value="1"/>
</dbReference>
<evidence type="ECO:0000256" key="3">
    <source>
        <dbReference type="ARBA" id="ARBA00022989"/>
    </source>
</evidence>
<evidence type="ECO:0000313" key="7">
    <source>
        <dbReference type="EMBL" id="MFC4349653.1"/>
    </source>
</evidence>
<comment type="subcellular location">
    <subcellularLocation>
        <location evidence="1">Membrane</location>
        <topology evidence="1">Single-pass membrane protein</topology>
    </subcellularLocation>
</comment>
<name>A0ABV8UFT9_9PROT</name>
<dbReference type="InterPro" id="IPR006260">
    <property type="entry name" value="TonB/TolA_C"/>
</dbReference>
<keyword evidence="4" id="KW-0472">Membrane</keyword>
<keyword evidence="8" id="KW-1185">Reference proteome</keyword>
<dbReference type="NCBIfam" id="TIGR01352">
    <property type="entry name" value="tonB_Cterm"/>
    <property type="match status" value="1"/>
</dbReference>
<dbReference type="RefSeq" id="WP_068144865.1">
    <property type="nucleotide sequence ID" value="NZ_JBHSCR010000035.1"/>
</dbReference>
<evidence type="ECO:0000256" key="4">
    <source>
        <dbReference type="ARBA" id="ARBA00023136"/>
    </source>
</evidence>
<accession>A0ABV8UFT9</accession>
<evidence type="ECO:0000313" key="8">
    <source>
        <dbReference type="Proteomes" id="UP001595776"/>
    </source>
</evidence>
<dbReference type="EMBL" id="JBHSCR010000035">
    <property type="protein sequence ID" value="MFC4349653.1"/>
    <property type="molecule type" value="Genomic_DNA"/>
</dbReference>
<feature type="domain" description="TonB C-terminal" evidence="6">
    <location>
        <begin position="35"/>
        <end position="131"/>
    </location>
</feature>
<dbReference type="Pfam" id="PF03544">
    <property type="entry name" value="TonB_C"/>
    <property type="match status" value="1"/>
</dbReference>
<feature type="signal peptide" evidence="5">
    <location>
        <begin position="1"/>
        <end position="27"/>
    </location>
</feature>
<dbReference type="Gene3D" id="3.30.1150.10">
    <property type="match status" value="1"/>
</dbReference>
<comment type="caution">
    <text evidence="7">The sequence shown here is derived from an EMBL/GenBank/DDBJ whole genome shotgun (WGS) entry which is preliminary data.</text>
</comment>
<feature type="chain" id="PRO_5046910255" evidence="5">
    <location>
        <begin position="28"/>
        <end position="165"/>
    </location>
</feature>
<gene>
    <name evidence="7" type="ORF">ACFO5Q_17515</name>
</gene>
<dbReference type="InterPro" id="IPR037682">
    <property type="entry name" value="TonB_C"/>
</dbReference>
<evidence type="ECO:0000256" key="5">
    <source>
        <dbReference type="SAM" id="SignalP"/>
    </source>
</evidence>
<proteinExistence type="predicted"/>
<keyword evidence="2" id="KW-0812">Transmembrane</keyword>
<reference evidence="8" key="1">
    <citation type="journal article" date="2019" name="Int. J. Syst. Evol. Microbiol.">
        <title>The Global Catalogue of Microorganisms (GCM) 10K type strain sequencing project: providing services to taxonomists for standard genome sequencing and annotation.</title>
        <authorList>
            <consortium name="The Broad Institute Genomics Platform"/>
            <consortium name="The Broad Institute Genome Sequencing Center for Infectious Disease"/>
            <person name="Wu L."/>
            <person name="Ma J."/>
        </authorList>
    </citation>
    <scope>NUCLEOTIDE SEQUENCE [LARGE SCALE GENOMIC DNA]</scope>
    <source>
        <strain evidence="8">CGMCC 1.15304</strain>
    </source>
</reference>
<dbReference type="PROSITE" id="PS52015">
    <property type="entry name" value="TONB_CTD"/>
    <property type="match status" value="1"/>
</dbReference>
<evidence type="ECO:0000256" key="2">
    <source>
        <dbReference type="ARBA" id="ARBA00022692"/>
    </source>
</evidence>
<evidence type="ECO:0000256" key="1">
    <source>
        <dbReference type="ARBA" id="ARBA00004167"/>
    </source>
</evidence>
<keyword evidence="3" id="KW-1133">Transmembrane helix</keyword>
<evidence type="ECO:0000259" key="6">
    <source>
        <dbReference type="PROSITE" id="PS52015"/>
    </source>
</evidence>
<protein>
    <submittedName>
        <fullName evidence="7">Energy transducer TonB</fullName>
    </submittedName>
</protein>
<organism evidence="7 8">
    <name type="scientific">Kordiimonas lipolytica</name>
    <dbReference type="NCBI Taxonomy" id="1662421"/>
    <lineage>
        <taxon>Bacteria</taxon>
        <taxon>Pseudomonadati</taxon>
        <taxon>Pseudomonadota</taxon>
        <taxon>Alphaproteobacteria</taxon>
        <taxon>Kordiimonadales</taxon>
        <taxon>Kordiimonadaceae</taxon>
        <taxon>Kordiimonas</taxon>
    </lineage>
</organism>